<comment type="subcellular location">
    <subcellularLocation>
        <location evidence="7">Cell membrane</location>
        <topology evidence="7">Single-pass membrane protein</topology>
    </subcellularLocation>
</comment>
<reference evidence="9 10" key="1">
    <citation type="submission" date="2024-09" db="EMBL/GenBank/DDBJ databases">
        <authorList>
            <person name="Sun Q."/>
            <person name="Mori K."/>
        </authorList>
    </citation>
    <scope>NUCLEOTIDE SEQUENCE [LARGE SCALE GENOMIC DNA]</scope>
    <source>
        <strain evidence="9 10">JCM 4414</strain>
    </source>
</reference>
<gene>
    <name evidence="7 9" type="primary">mltG</name>
    <name evidence="9" type="ORF">ACFFTP_03475</name>
</gene>
<evidence type="ECO:0000313" key="9">
    <source>
        <dbReference type="EMBL" id="MFB9553254.1"/>
    </source>
</evidence>
<dbReference type="HAMAP" id="MF_02065">
    <property type="entry name" value="MltG"/>
    <property type="match status" value="1"/>
</dbReference>
<sequence length="594" mass="65586">MTEYGRSPGSEPWHPTDPLYGDQGWEGQQQYPQQAQQYGHQEPQQTQQYGHQEPQQAQQYGHQDPQQAQQYGHQDPYGQQQGYAEGMYQQQEYGAQQYDEQRYGEQQYGNPGGHDTPGYPAQQYDGTWETSQAAMSYTAPPADPYGGQNPDLYGTPEAYPPPEPPGRRQVPPQPVNDWEAEAQEEERHPFFTGEDAPGGGRDDRSGRDDDEYDEYEEEPAGRRAGRDRRGGKNRNKGKKAKNGVACLVVALVLVGGVGGVGYFGYQFWQGQFGAAPDYAGTGAGEVQVEIPQDAGGYVIGNILKKAGVVKSVDAFVSAQQKNPKGLTIQAGVYTLKKEMSAESAVALMLSPASKANFVIPEGKRNAWVYDQLDKRLGLKPGTTKEVAFKRADDLGLPDWAKNHPEVKDPLEGFLFPASYPVAKGAEPEDALRKMVARANQEYGKLDLESKATQLGLKGPWELVTVASLVQAEGKTHDDFTKMAEVIYNRLGPDNKETFQLLQFDSTYNYLTGQSKIKITRKEILSNPDPYNTYKHKGLTPGPIGNPGVEAVNAALHPTNDGWMYFVATDGMSKTEFAKTLAEHDRLVEKFNAGN</sequence>
<keyword evidence="5 7" id="KW-0456">Lyase</keyword>
<evidence type="ECO:0000256" key="2">
    <source>
        <dbReference type="ARBA" id="ARBA00022692"/>
    </source>
</evidence>
<keyword evidence="4 7" id="KW-0472">Membrane</keyword>
<comment type="caution">
    <text evidence="9">The sequence shown here is derived from an EMBL/GenBank/DDBJ whole genome shotgun (WGS) entry which is preliminary data.</text>
</comment>
<feature type="compositionally biased region" description="Polar residues" evidence="8">
    <location>
        <begin position="46"/>
        <end position="94"/>
    </location>
</feature>
<comment type="catalytic activity">
    <reaction evidence="7">
        <text>a peptidoglycan chain = a peptidoglycan chain with N-acetyl-1,6-anhydromuramyl-[peptide] at the reducing end + a peptidoglycan chain with N-acetylglucosamine at the non-reducing end.</text>
        <dbReference type="EC" id="4.2.2.29"/>
    </reaction>
</comment>
<evidence type="ECO:0000256" key="1">
    <source>
        <dbReference type="ARBA" id="ARBA00022475"/>
    </source>
</evidence>
<keyword evidence="10" id="KW-1185">Reference proteome</keyword>
<evidence type="ECO:0000256" key="8">
    <source>
        <dbReference type="SAM" id="MobiDB-lite"/>
    </source>
</evidence>
<dbReference type="EC" id="4.2.2.29" evidence="7"/>
<dbReference type="NCBIfam" id="TIGR00247">
    <property type="entry name" value="endolytic transglycosylase MltG"/>
    <property type="match status" value="1"/>
</dbReference>
<evidence type="ECO:0000256" key="4">
    <source>
        <dbReference type="ARBA" id="ARBA00023136"/>
    </source>
</evidence>
<dbReference type="Proteomes" id="UP001589716">
    <property type="component" value="Unassembled WGS sequence"/>
</dbReference>
<dbReference type="Gene3D" id="3.30.1490.480">
    <property type="entry name" value="Endolytic murein transglycosylase"/>
    <property type="match status" value="1"/>
</dbReference>
<dbReference type="RefSeq" id="WP_345490242.1">
    <property type="nucleotide sequence ID" value="NZ_BAAAWU010000001.1"/>
</dbReference>
<dbReference type="CDD" id="cd08010">
    <property type="entry name" value="MltG_like"/>
    <property type="match status" value="1"/>
</dbReference>
<feature type="compositionally biased region" description="Acidic residues" evidence="8">
    <location>
        <begin position="208"/>
        <end position="218"/>
    </location>
</feature>
<accession>A0ABV5QIT6</accession>
<feature type="compositionally biased region" description="Basic residues" evidence="8">
    <location>
        <begin position="223"/>
        <end position="238"/>
    </location>
</feature>
<comment type="similarity">
    <text evidence="7">Belongs to the transglycosylase MltG family.</text>
</comment>
<evidence type="ECO:0000256" key="7">
    <source>
        <dbReference type="HAMAP-Rule" id="MF_02065"/>
    </source>
</evidence>
<keyword evidence="6 7" id="KW-0961">Cell wall biogenesis/degradation</keyword>
<evidence type="ECO:0000313" key="10">
    <source>
        <dbReference type="Proteomes" id="UP001589716"/>
    </source>
</evidence>
<keyword evidence="3 7" id="KW-1133">Transmembrane helix</keyword>
<dbReference type="PANTHER" id="PTHR30518:SF2">
    <property type="entry name" value="ENDOLYTIC MUREIN TRANSGLYCOSYLASE"/>
    <property type="match status" value="1"/>
</dbReference>
<feature type="compositionally biased region" description="Low complexity" evidence="8">
    <location>
        <begin position="23"/>
        <end position="45"/>
    </location>
</feature>
<dbReference type="Pfam" id="PF02618">
    <property type="entry name" value="YceG"/>
    <property type="match status" value="1"/>
</dbReference>
<feature type="site" description="Important for catalytic activity" evidence="7">
    <location>
        <position position="472"/>
    </location>
</feature>
<name>A0ABV5QIT6_9ACTN</name>
<organism evidence="9 10">
    <name type="scientific">Streptomyces roseoviridis</name>
    <dbReference type="NCBI Taxonomy" id="67361"/>
    <lineage>
        <taxon>Bacteria</taxon>
        <taxon>Bacillati</taxon>
        <taxon>Actinomycetota</taxon>
        <taxon>Actinomycetes</taxon>
        <taxon>Kitasatosporales</taxon>
        <taxon>Streptomycetaceae</taxon>
        <taxon>Streptomyces</taxon>
    </lineage>
</organism>
<dbReference type="InterPro" id="IPR003770">
    <property type="entry name" value="MLTG-like"/>
</dbReference>
<keyword evidence="1 7" id="KW-1003">Cell membrane</keyword>
<proteinExistence type="inferred from homology"/>
<feature type="region of interest" description="Disordered" evidence="8">
    <location>
        <begin position="1"/>
        <end position="238"/>
    </location>
</feature>
<dbReference type="PANTHER" id="PTHR30518">
    <property type="entry name" value="ENDOLYTIC MUREIN TRANSGLYCOSYLASE"/>
    <property type="match status" value="1"/>
</dbReference>
<evidence type="ECO:0000256" key="3">
    <source>
        <dbReference type="ARBA" id="ARBA00022989"/>
    </source>
</evidence>
<dbReference type="EMBL" id="JBHMCT010000004">
    <property type="protein sequence ID" value="MFB9553254.1"/>
    <property type="molecule type" value="Genomic_DNA"/>
</dbReference>
<protein>
    <recommendedName>
        <fullName evidence="7">Endolytic murein transglycosylase</fullName>
        <ecNumber evidence="7">4.2.2.29</ecNumber>
    </recommendedName>
    <alternativeName>
        <fullName evidence="7">Peptidoglycan lytic transglycosylase</fullName>
    </alternativeName>
    <alternativeName>
        <fullName evidence="7">Peptidoglycan polymerization terminase</fullName>
    </alternativeName>
</protein>
<comment type="function">
    <text evidence="7">Functions as a peptidoglycan terminase that cleaves nascent peptidoglycan strands endolytically to terminate their elongation.</text>
</comment>
<evidence type="ECO:0000256" key="6">
    <source>
        <dbReference type="ARBA" id="ARBA00023316"/>
    </source>
</evidence>
<feature type="transmembrane region" description="Helical" evidence="7">
    <location>
        <begin position="244"/>
        <end position="265"/>
    </location>
</feature>
<feature type="compositionally biased region" description="Polar residues" evidence="8">
    <location>
        <begin position="124"/>
        <end position="135"/>
    </location>
</feature>
<keyword evidence="2 7" id="KW-0812">Transmembrane</keyword>
<evidence type="ECO:0000256" key="5">
    <source>
        <dbReference type="ARBA" id="ARBA00023239"/>
    </source>
</evidence>